<dbReference type="Proteomes" id="UP000281915">
    <property type="component" value="Unassembled WGS sequence"/>
</dbReference>
<dbReference type="EMBL" id="RHHT01000003">
    <property type="protein sequence ID" value="RNB85563.1"/>
    <property type="molecule type" value="Genomic_DNA"/>
</dbReference>
<dbReference type="PRINTS" id="PR00040">
    <property type="entry name" value="HTHMERR"/>
</dbReference>
<gene>
    <name evidence="5" type="ORF">EDM58_03275</name>
</gene>
<evidence type="ECO:0000256" key="2">
    <source>
        <dbReference type="ARBA" id="ARBA00023125"/>
    </source>
</evidence>
<keyword evidence="1" id="KW-0805">Transcription regulation</keyword>
<evidence type="ECO:0000313" key="5">
    <source>
        <dbReference type="EMBL" id="RNB85563.1"/>
    </source>
</evidence>
<name>A0A3M8DC69_9BACL</name>
<keyword evidence="2" id="KW-0238">DNA-binding</keyword>
<evidence type="ECO:0000256" key="1">
    <source>
        <dbReference type="ARBA" id="ARBA00023015"/>
    </source>
</evidence>
<protein>
    <submittedName>
        <fullName evidence="5">MerR family transcriptional regulator</fullName>
    </submittedName>
</protein>
<dbReference type="Pfam" id="PF13411">
    <property type="entry name" value="MerR_1"/>
    <property type="match status" value="1"/>
</dbReference>
<evidence type="ECO:0000313" key="6">
    <source>
        <dbReference type="Proteomes" id="UP000281915"/>
    </source>
</evidence>
<dbReference type="PANTHER" id="PTHR30204">
    <property type="entry name" value="REDOX-CYCLING DRUG-SENSING TRANSCRIPTIONAL ACTIVATOR SOXR"/>
    <property type="match status" value="1"/>
</dbReference>
<proteinExistence type="predicted"/>
<evidence type="ECO:0000256" key="3">
    <source>
        <dbReference type="ARBA" id="ARBA00023163"/>
    </source>
</evidence>
<comment type="caution">
    <text evidence="5">The sequence shown here is derived from an EMBL/GenBank/DDBJ whole genome shotgun (WGS) entry which is preliminary data.</text>
</comment>
<dbReference type="Gene3D" id="1.10.1660.10">
    <property type="match status" value="1"/>
</dbReference>
<dbReference type="InterPro" id="IPR047057">
    <property type="entry name" value="MerR_fam"/>
</dbReference>
<feature type="domain" description="HTH merR-type" evidence="4">
    <location>
        <begin position="1"/>
        <end position="68"/>
    </location>
</feature>
<evidence type="ECO:0000259" key="4">
    <source>
        <dbReference type="PROSITE" id="PS50937"/>
    </source>
</evidence>
<dbReference type="GO" id="GO:0003700">
    <property type="term" value="F:DNA-binding transcription factor activity"/>
    <property type="evidence" value="ECO:0007669"/>
    <property type="project" value="InterPro"/>
</dbReference>
<dbReference type="SUPFAM" id="SSF46955">
    <property type="entry name" value="Putative DNA-binding domain"/>
    <property type="match status" value="1"/>
</dbReference>
<dbReference type="GO" id="GO:0003677">
    <property type="term" value="F:DNA binding"/>
    <property type="evidence" value="ECO:0007669"/>
    <property type="project" value="UniProtKB-KW"/>
</dbReference>
<accession>A0A3M8DC69</accession>
<sequence>MKISELSQKTGVSIRSLRYYEEKKLIHPKRLENGYRIYSEQDVERVKAVQLFLGLGLNTEEIHPVVSCDPLHPIDINPTCADFALALYMEKLEHTHEQIKNLQKIESELESLIHFWTQVKNQGEGGGTK</sequence>
<dbReference type="PROSITE" id="PS50937">
    <property type="entry name" value="HTH_MERR_2"/>
    <property type="match status" value="1"/>
</dbReference>
<reference evidence="5 6" key="1">
    <citation type="submission" date="2018-10" db="EMBL/GenBank/DDBJ databases">
        <title>Phylogenomics of Brevibacillus.</title>
        <authorList>
            <person name="Dunlap C."/>
        </authorList>
    </citation>
    <scope>NUCLEOTIDE SEQUENCE [LARGE SCALE GENOMIC DNA]</scope>
    <source>
        <strain evidence="5 6">JCM 15085</strain>
    </source>
</reference>
<keyword evidence="3" id="KW-0804">Transcription</keyword>
<dbReference type="RefSeq" id="WP_122912070.1">
    <property type="nucleotide sequence ID" value="NZ_RHHT01000003.1"/>
</dbReference>
<dbReference type="AlphaFoldDB" id="A0A3M8DC69"/>
<dbReference type="InterPro" id="IPR000551">
    <property type="entry name" value="MerR-type_HTH_dom"/>
</dbReference>
<dbReference type="SMART" id="SM00422">
    <property type="entry name" value="HTH_MERR"/>
    <property type="match status" value="1"/>
</dbReference>
<organism evidence="5 6">
    <name type="scientific">Brevibacillus panacihumi</name>
    <dbReference type="NCBI Taxonomy" id="497735"/>
    <lineage>
        <taxon>Bacteria</taxon>
        <taxon>Bacillati</taxon>
        <taxon>Bacillota</taxon>
        <taxon>Bacilli</taxon>
        <taxon>Bacillales</taxon>
        <taxon>Paenibacillaceae</taxon>
        <taxon>Brevibacillus</taxon>
    </lineage>
</organism>
<dbReference type="PANTHER" id="PTHR30204:SF94">
    <property type="entry name" value="HEAVY METAL-DEPENDENT TRANSCRIPTIONAL REGULATOR HI_0293-RELATED"/>
    <property type="match status" value="1"/>
</dbReference>
<dbReference type="InterPro" id="IPR009061">
    <property type="entry name" value="DNA-bd_dom_put_sf"/>
</dbReference>